<keyword evidence="4" id="KW-0378">Hydrolase</keyword>
<dbReference type="SUPFAM" id="SSF55811">
    <property type="entry name" value="Nudix"/>
    <property type="match status" value="1"/>
</dbReference>
<comment type="cofactor">
    <cofactor evidence="1">
        <name>Mn(2+)</name>
        <dbReference type="ChEBI" id="CHEBI:29035"/>
    </cofactor>
</comment>
<dbReference type="PANTHER" id="PTHR12992">
    <property type="entry name" value="NUDIX HYDROLASE"/>
    <property type="match status" value="1"/>
</dbReference>
<dbReference type="OrthoDB" id="289720at2"/>
<name>A0A2K2HDD2_9BACT</name>
<evidence type="ECO:0000313" key="9">
    <source>
        <dbReference type="Proteomes" id="UP000236340"/>
    </source>
</evidence>
<accession>A0A2K2HDD2</accession>
<evidence type="ECO:0000256" key="1">
    <source>
        <dbReference type="ARBA" id="ARBA00001936"/>
    </source>
</evidence>
<reference evidence="8 9" key="1">
    <citation type="journal article" date="2018" name="Genome Announc.">
        <title>Genome Sequence of Geothermobacter sp. HR-1 Iron Reducer from the Loihi Seamount.</title>
        <authorList>
            <person name="Smith H."/>
            <person name="Abuyen K."/>
            <person name="Tremblay J."/>
            <person name="Savalia P."/>
            <person name="Perez-Rodriguez I."/>
            <person name="Emerson D."/>
            <person name="Tully B."/>
            <person name="Amend J."/>
        </authorList>
    </citation>
    <scope>NUCLEOTIDE SEQUENCE [LARGE SCALE GENOMIC DNA]</scope>
    <source>
        <strain evidence="8 9">HR-1</strain>
    </source>
</reference>
<evidence type="ECO:0000256" key="4">
    <source>
        <dbReference type="ARBA" id="ARBA00022801"/>
    </source>
</evidence>
<dbReference type="InterPro" id="IPR015797">
    <property type="entry name" value="NUDIX_hydrolase-like_dom_sf"/>
</dbReference>
<dbReference type="AlphaFoldDB" id="A0A2K2HDD2"/>
<dbReference type="Pfam" id="PF00293">
    <property type="entry name" value="NUDIX"/>
    <property type="match status" value="1"/>
</dbReference>
<keyword evidence="5" id="KW-0460">Magnesium</keyword>
<dbReference type="InterPro" id="IPR000086">
    <property type="entry name" value="NUDIX_hydrolase_dom"/>
</dbReference>
<dbReference type="Proteomes" id="UP000236340">
    <property type="component" value="Unassembled WGS sequence"/>
</dbReference>
<dbReference type="GO" id="GO:0010945">
    <property type="term" value="F:coenzyme A diphosphatase activity"/>
    <property type="evidence" value="ECO:0007669"/>
    <property type="project" value="InterPro"/>
</dbReference>
<dbReference type="RefSeq" id="WP_103114336.1">
    <property type="nucleotide sequence ID" value="NZ_PPFX01000004.1"/>
</dbReference>
<dbReference type="InterPro" id="IPR045121">
    <property type="entry name" value="CoAse"/>
</dbReference>
<dbReference type="PANTHER" id="PTHR12992:SF11">
    <property type="entry name" value="MITOCHONDRIAL COENZYME A DIPHOSPHATASE NUDT8"/>
    <property type="match status" value="1"/>
</dbReference>
<dbReference type="Gene3D" id="3.90.79.10">
    <property type="entry name" value="Nucleoside Triphosphate Pyrophosphohydrolase"/>
    <property type="match status" value="1"/>
</dbReference>
<dbReference type="CDD" id="cd03426">
    <property type="entry name" value="NUDIX_CoAse_Nudt7"/>
    <property type="match status" value="1"/>
</dbReference>
<keyword evidence="6" id="KW-0464">Manganese</keyword>
<dbReference type="EMBL" id="PPFX01000004">
    <property type="protein sequence ID" value="PNU21305.1"/>
    <property type="molecule type" value="Genomic_DNA"/>
</dbReference>
<evidence type="ECO:0000259" key="7">
    <source>
        <dbReference type="PROSITE" id="PS51462"/>
    </source>
</evidence>
<evidence type="ECO:0000313" key="8">
    <source>
        <dbReference type="EMBL" id="PNU21305.1"/>
    </source>
</evidence>
<comment type="caution">
    <text evidence="8">The sequence shown here is derived from an EMBL/GenBank/DDBJ whole genome shotgun (WGS) entry which is preliminary data.</text>
</comment>
<comment type="cofactor">
    <cofactor evidence="2">
        <name>Mg(2+)</name>
        <dbReference type="ChEBI" id="CHEBI:18420"/>
    </cofactor>
</comment>
<protein>
    <submittedName>
        <fullName evidence="8">CoA pyrophosphatase</fullName>
    </submittedName>
</protein>
<sequence length="202" mass="23015">MLITLEEIRLVLADHEPQLAAAGSKQRAAVALLLHQCRDGLQIFFIERASHPRDPWSGNLAFPGGRVDPEDADEQAAAERETREEVGLQLKRDWCLGRLDDIHGAYLPIQVACFVYRIPELPELSPNEEVTDCFWFPCDDLLDPSRHGEISLHWQGRMRTARAIDLLGPGRPVLWGITYRLVTQLLVLLGCWDRERLQIMDD</sequence>
<evidence type="ECO:0000256" key="3">
    <source>
        <dbReference type="ARBA" id="ARBA00022723"/>
    </source>
</evidence>
<organism evidence="8 9">
    <name type="scientific">Geothermobacter hydrogeniphilus</name>
    <dbReference type="NCBI Taxonomy" id="1969733"/>
    <lineage>
        <taxon>Bacteria</taxon>
        <taxon>Pseudomonadati</taxon>
        <taxon>Thermodesulfobacteriota</taxon>
        <taxon>Desulfuromonadia</taxon>
        <taxon>Desulfuromonadales</taxon>
        <taxon>Geothermobacteraceae</taxon>
        <taxon>Geothermobacter</taxon>
    </lineage>
</organism>
<evidence type="ECO:0000256" key="5">
    <source>
        <dbReference type="ARBA" id="ARBA00022842"/>
    </source>
</evidence>
<proteinExistence type="predicted"/>
<evidence type="ECO:0000256" key="6">
    <source>
        <dbReference type="ARBA" id="ARBA00023211"/>
    </source>
</evidence>
<gene>
    <name evidence="8" type="ORF">C2E25_03160</name>
</gene>
<evidence type="ECO:0000256" key="2">
    <source>
        <dbReference type="ARBA" id="ARBA00001946"/>
    </source>
</evidence>
<dbReference type="PROSITE" id="PS51462">
    <property type="entry name" value="NUDIX"/>
    <property type="match status" value="1"/>
</dbReference>
<feature type="domain" description="Nudix hydrolase" evidence="7">
    <location>
        <begin position="24"/>
        <end position="158"/>
    </location>
</feature>
<keyword evidence="3" id="KW-0479">Metal-binding</keyword>
<dbReference type="GO" id="GO:0046872">
    <property type="term" value="F:metal ion binding"/>
    <property type="evidence" value="ECO:0007669"/>
    <property type="project" value="UniProtKB-KW"/>
</dbReference>